<keyword evidence="3" id="KW-0444">Lipid biosynthesis</keyword>
<evidence type="ECO:0000256" key="4">
    <source>
        <dbReference type="ARBA" id="ARBA00022548"/>
    </source>
</evidence>
<dbReference type="Gene3D" id="1.20.120.1630">
    <property type="match status" value="1"/>
</dbReference>
<feature type="transmembrane region" description="Helical" evidence="21">
    <location>
        <begin position="183"/>
        <end position="204"/>
    </location>
</feature>
<evidence type="ECO:0000256" key="21">
    <source>
        <dbReference type="SAM" id="Phobius"/>
    </source>
</evidence>
<dbReference type="GO" id="GO:0006695">
    <property type="term" value="P:cholesterol biosynthetic process"/>
    <property type="evidence" value="ECO:0007669"/>
    <property type="project" value="UniProtKB-KW"/>
</dbReference>
<keyword evidence="8" id="KW-0521">NADP</keyword>
<dbReference type="FunFam" id="1.20.120.1630:FF:000006">
    <property type="entry name" value="Putative 7-dehydrocholesterol reductase"/>
    <property type="match status" value="1"/>
</dbReference>
<dbReference type="InterPro" id="IPR001171">
    <property type="entry name" value="ERG24_DHCR-like"/>
</dbReference>
<reference evidence="22 23" key="1">
    <citation type="submission" date="2024-03" db="EMBL/GenBank/DDBJ databases">
        <title>Complete genome sequence of the green alga Chloropicon roscoffensis RCC1871.</title>
        <authorList>
            <person name="Lemieux C."/>
            <person name="Pombert J.-F."/>
            <person name="Otis C."/>
            <person name="Turmel M."/>
        </authorList>
    </citation>
    <scope>NUCLEOTIDE SEQUENCE [LARGE SCALE GENOMIC DNA]</scope>
    <source>
        <strain evidence="22 23">RCC1871</strain>
    </source>
</reference>
<dbReference type="GO" id="GO:0005789">
    <property type="term" value="C:endoplasmic reticulum membrane"/>
    <property type="evidence" value="ECO:0007669"/>
    <property type="project" value="UniProtKB-SubCell"/>
</dbReference>
<feature type="transmembrane region" description="Helical" evidence="21">
    <location>
        <begin position="152"/>
        <end position="171"/>
    </location>
</feature>
<evidence type="ECO:0000256" key="3">
    <source>
        <dbReference type="ARBA" id="ARBA00022516"/>
    </source>
</evidence>
<organism evidence="22 23">
    <name type="scientific">Chloropicon roscoffensis</name>
    <dbReference type="NCBI Taxonomy" id="1461544"/>
    <lineage>
        <taxon>Eukaryota</taxon>
        <taxon>Viridiplantae</taxon>
        <taxon>Chlorophyta</taxon>
        <taxon>Chloropicophyceae</taxon>
        <taxon>Chloropicales</taxon>
        <taxon>Chloropicaceae</taxon>
        <taxon>Chloropicon</taxon>
    </lineage>
</organism>
<feature type="compositionally biased region" description="Basic residues" evidence="20">
    <location>
        <begin position="18"/>
        <end position="34"/>
    </location>
</feature>
<dbReference type="AlphaFoldDB" id="A0AAX4PFX1"/>
<feature type="transmembrane region" description="Helical" evidence="21">
    <location>
        <begin position="304"/>
        <end position="322"/>
    </location>
</feature>
<evidence type="ECO:0000256" key="13">
    <source>
        <dbReference type="ARBA" id="ARBA00023098"/>
    </source>
</evidence>
<dbReference type="EC" id="1.3.1.21" evidence="17"/>
<sequence>MVTTRRQSMGMAAAKAKASPKKATAKATPKKKASSKTVSWSDTAGTGVQEGGFFRSLGALLLLLSTPPFTLALWSIFVQHGGSATNFALHLSDRKNWKPFLYSLPTLSWEATYYIAAFGAFQAALQLLVPGKEFVGPVSPKGNRPVYKANGVESYLITLVAFFACWKYTSFEPARVYDQFGEMLNALNIFGNVLCLFLTVKGYYFPSSTDSGSTGSFLFDYFWGTELYPRIGKHFDIKQWTNCRMGLMGWSVLPLCFMAKQLEQTGTIANSMLICVILMNVYVFKFFLWETGYFCTMDIAHDRAGFYICWGCLVWVPSVYTSPALHLVHHPTELSTPVAAAIAGLGLLMIYINWAADEQRKIFRATGGKAKVWGREPKYIKATYKTAKGQTKTSLLLLSGWWGIARHFHYVPEILSSFFWTAPALFDHVMPYFYVIFLTILLFDRAFRDDARCAAKYGKYWDAYKKQVPYLFFPGF</sequence>
<dbReference type="EMBL" id="CP151511">
    <property type="protein sequence ID" value="WZN64983.1"/>
    <property type="molecule type" value="Genomic_DNA"/>
</dbReference>
<comment type="subcellular location">
    <subcellularLocation>
        <location evidence="1">Endoplasmic reticulum membrane</location>
        <topology evidence="1">Multi-pass membrane protein</topology>
    </subcellularLocation>
</comment>
<evidence type="ECO:0000256" key="12">
    <source>
        <dbReference type="ARBA" id="ARBA00023011"/>
    </source>
</evidence>
<dbReference type="Proteomes" id="UP001472866">
    <property type="component" value="Chromosome 11"/>
</dbReference>
<evidence type="ECO:0000256" key="10">
    <source>
        <dbReference type="ARBA" id="ARBA00022989"/>
    </source>
</evidence>
<feature type="transmembrane region" description="Helical" evidence="21">
    <location>
        <begin position="268"/>
        <end position="288"/>
    </location>
</feature>
<keyword evidence="13" id="KW-0443">Lipid metabolism</keyword>
<evidence type="ECO:0000313" key="23">
    <source>
        <dbReference type="Proteomes" id="UP001472866"/>
    </source>
</evidence>
<comment type="similarity">
    <text evidence="2">Belongs to the ERG4/ERG24 family.</text>
</comment>
<proteinExistence type="inferred from homology"/>
<dbReference type="GO" id="GO:0016132">
    <property type="term" value="P:brassinosteroid biosynthetic process"/>
    <property type="evidence" value="ECO:0007669"/>
    <property type="project" value="TreeGrafter"/>
</dbReference>
<dbReference type="PROSITE" id="PS01017">
    <property type="entry name" value="STEROL_REDUCT_1"/>
    <property type="match status" value="1"/>
</dbReference>
<gene>
    <name evidence="22" type="ORF">HKI87_11g65400</name>
</gene>
<keyword evidence="16" id="KW-0753">Steroid metabolism</keyword>
<accession>A0AAX4PFX1</accession>
<evidence type="ECO:0000256" key="5">
    <source>
        <dbReference type="ARBA" id="ARBA00022692"/>
    </source>
</evidence>
<evidence type="ECO:0000256" key="1">
    <source>
        <dbReference type="ARBA" id="ARBA00004477"/>
    </source>
</evidence>
<feature type="transmembrane region" description="Helical" evidence="21">
    <location>
        <begin position="57"/>
        <end position="77"/>
    </location>
</feature>
<protein>
    <recommendedName>
        <fullName evidence="18">7-dehydrocholesterol reductase</fullName>
        <ecNumber evidence="17">1.3.1.21</ecNumber>
    </recommendedName>
    <alternativeName>
        <fullName evidence="19">Sterol Delta(7)-reductase</fullName>
    </alternativeName>
</protein>
<evidence type="ECO:0000256" key="11">
    <source>
        <dbReference type="ARBA" id="ARBA00023002"/>
    </source>
</evidence>
<keyword evidence="23" id="KW-1185">Reference proteome</keyword>
<evidence type="ECO:0000256" key="14">
    <source>
        <dbReference type="ARBA" id="ARBA00023136"/>
    </source>
</evidence>
<evidence type="ECO:0000256" key="18">
    <source>
        <dbReference type="ARBA" id="ARBA00039984"/>
    </source>
</evidence>
<keyword evidence="4" id="KW-0153">Cholesterol metabolism</keyword>
<dbReference type="PROSITE" id="PS01018">
    <property type="entry name" value="STEROL_REDUCT_2"/>
    <property type="match status" value="1"/>
</dbReference>
<keyword evidence="10 21" id="KW-1133">Transmembrane helix</keyword>
<dbReference type="GO" id="GO:0047598">
    <property type="term" value="F:7-dehydrocholesterol reductase activity"/>
    <property type="evidence" value="ECO:0007669"/>
    <property type="project" value="UniProtKB-EC"/>
</dbReference>
<keyword evidence="14 21" id="KW-0472">Membrane</keyword>
<name>A0AAX4PFX1_9CHLO</name>
<evidence type="ECO:0000256" key="6">
    <source>
        <dbReference type="ARBA" id="ARBA00022778"/>
    </source>
</evidence>
<evidence type="ECO:0000256" key="17">
    <source>
        <dbReference type="ARBA" id="ARBA00038851"/>
    </source>
</evidence>
<keyword evidence="7" id="KW-0256">Endoplasmic reticulum</keyword>
<dbReference type="PANTHER" id="PTHR21257:SF38">
    <property type="entry name" value="7-DEHYDROCHOLESTEROL REDUCTASE"/>
    <property type="match status" value="1"/>
</dbReference>
<dbReference type="InterPro" id="IPR018083">
    <property type="entry name" value="Sterol_reductase_CS"/>
</dbReference>
<keyword evidence="12" id="KW-0756">Sterol biosynthesis</keyword>
<evidence type="ECO:0000256" key="16">
    <source>
        <dbReference type="ARBA" id="ARBA00023221"/>
    </source>
</evidence>
<feature type="transmembrane region" description="Helical" evidence="21">
    <location>
        <begin position="418"/>
        <end position="443"/>
    </location>
</feature>
<evidence type="ECO:0000256" key="9">
    <source>
        <dbReference type="ARBA" id="ARBA00022955"/>
    </source>
</evidence>
<evidence type="ECO:0000256" key="8">
    <source>
        <dbReference type="ARBA" id="ARBA00022857"/>
    </source>
</evidence>
<keyword evidence="6" id="KW-0152">Cholesterol biosynthesis</keyword>
<keyword evidence="9" id="KW-0752">Steroid biosynthesis</keyword>
<evidence type="ECO:0000256" key="2">
    <source>
        <dbReference type="ARBA" id="ARBA00005402"/>
    </source>
</evidence>
<evidence type="ECO:0000256" key="20">
    <source>
        <dbReference type="SAM" id="MobiDB-lite"/>
    </source>
</evidence>
<keyword evidence="11" id="KW-0560">Oxidoreductase</keyword>
<feature type="transmembrane region" description="Helical" evidence="21">
    <location>
        <begin position="395"/>
        <end position="412"/>
    </location>
</feature>
<evidence type="ECO:0000256" key="15">
    <source>
        <dbReference type="ARBA" id="ARBA00023166"/>
    </source>
</evidence>
<evidence type="ECO:0000256" key="7">
    <source>
        <dbReference type="ARBA" id="ARBA00022824"/>
    </source>
</evidence>
<evidence type="ECO:0000313" key="22">
    <source>
        <dbReference type="EMBL" id="WZN64983.1"/>
    </source>
</evidence>
<evidence type="ECO:0000256" key="19">
    <source>
        <dbReference type="ARBA" id="ARBA00042688"/>
    </source>
</evidence>
<feature type="transmembrane region" description="Helical" evidence="21">
    <location>
        <begin position="334"/>
        <end position="354"/>
    </location>
</feature>
<keyword evidence="5 21" id="KW-0812">Transmembrane</keyword>
<feature type="region of interest" description="Disordered" evidence="20">
    <location>
        <begin position="1"/>
        <end position="38"/>
    </location>
</feature>
<dbReference type="Pfam" id="PF01222">
    <property type="entry name" value="ERG4_ERG24"/>
    <property type="match status" value="1"/>
</dbReference>
<keyword evidence="15" id="KW-1207">Sterol metabolism</keyword>
<dbReference type="PANTHER" id="PTHR21257">
    <property type="entry name" value="DELTA(14)-STEROL REDUCTASE"/>
    <property type="match status" value="1"/>
</dbReference>